<proteinExistence type="predicted"/>
<gene>
    <name evidence="2" type="ORF">LCGC14_3095370</name>
</gene>
<evidence type="ECO:0000256" key="1">
    <source>
        <dbReference type="SAM" id="Coils"/>
    </source>
</evidence>
<name>A0A0F8YGU4_9ZZZZ</name>
<comment type="caution">
    <text evidence="2">The sequence shown here is derived from an EMBL/GenBank/DDBJ whole genome shotgun (WGS) entry which is preliminary data.</text>
</comment>
<feature type="non-terminal residue" evidence="2">
    <location>
        <position position="1"/>
    </location>
</feature>
<evidence type="ECO:0000313" key="2">
    <source>
        <dbReference type="EMBL" id="KKK53379.1"/>
    </source>
</evidence>
<organism evidence="2">
    <name type="scientific">marine sediment metagenome</name>
    <dbReference type="NCBI Taxonomy" id="412755"/>
    <lineage>
        <taxon>unclassified sequences</taxon>
        <taxon>metagenomes</taxon>
        <taxon>ecological metagenomes</taxon>
    </lineage>
</organism>
<reference evidence="2" key="1">
    <citation type="journal article" date="2015" name="Nature">
        <title>Complex archaea that bridge the gap between prokaryotes and eukaryotes.</title>
        <authorList>
            <person name="Spang A."/>
            <person name="Saw J.H."/>
            <person name="Jorgensen S.L."/>
            <person name="Zaremba-Niedzwiedzka K."/>
            <person name="Martijn J."/>
            <person name="Lind A.E."/>
            <person name="van Eijk R."/>
            <person name="Schleper C."/>
            <person name="Guy L."/>
            <person name="Ettema T.J."/>
        </authorList>
    </citation>
    <scope>NUCLEOTIDE SEQUENCE</scope>
</reference>
<sequence length="97" mass="11031">LSVLKDVDLIEALDTIEKLTTENTDLHEQVAALESKEVCTQPHDDDALEGCPYCKIEEFRKDVTKRMACKHLPSSWTKRWVCSYCCEIIDNRAAKSG</sequence>
<dbReference type="AlphaFoldDB" id="A0A0F8YGU4"/>
<feature type="coiled-coil region" evidence="1">
    <location>
        <begin position="9"/>
        <end position="36"/>
    </location>
</feature>
<keyword evidence="1" id="KW-0175">Coiled coil</keyword>
<dbReference type="EMBL" id="LAZR01066536">
    <property type="protein sequence ID" value="KKK53379.1"/>
    <property type="molecule type" value="Genomic_DNA"/>
</dbReference>
<protein>
    <submittedName>
        <fullName evidence="2">Uncharacterized protein</fullName>
    </submittedName>
</protein>
<accession>A0A0F8YGU4</accession>